<keyword evidence="5 8" id="KW-0812">Transmembrane</keyword>
<dbReference type="GO" id="GO:0016020">
    <property type="term" value="C:membrane"/>
    <property type="evidence" value="ECO:0007669"/>
    <property type="project" value="UniProtKB-SubCell"/>
</dbReference>
<evidence type="ECO:0000313" key="10">
    <source>
        <dbReference type="Proteomes" id="UP000076563"/>
    </source>
</evidence>
<comment type="caution">
    <text evidence="9">The sequence shown here is derived from an EMBL/GenBank/DDBJ whole genome shotgun (WGS) entry which is preliminary data.</text>
</comment>
<reference evidence="10" key="1">
    <citation type="submission" date="2016-01" db="EMBL/GenBank/DDBJ databases">
        <title>Draft genome of Chromobacterium sp. F49.</title>
        <authorList>
            <person name="Hong K.W."/>
        </authorList>
    </citation>
    <scope>NUCLEOTIDE SEQUENCE [LARGE SCALE GENOMIC DNA]</scope>
    <source>
        <strain evidence="10">M63</strain>
    </source>
</reference>
<dbReference type="Pfam" id="PF03845">
    <property type="entry name" value="Spore_permease"/>
    <property type="match status" value="1"/>
</dbReference>
<sequence>MKKYAFNEITLWQYIFLIFTSEIGIGVLPFPSNVARYAGTDNWISVILGWVLITAASLFIIQAMKRYPDGTLLDLLTNYGGKWAGIAGAIVVALYFAYFSYVVFSRTVIFVKAWLLPQTPELMLVITLIIPFWFIGRSGVRVHGRFAEFVVLICCWMPLIFIDVLRDAEWLHLLPVLKEGWGPVLEGTPEMVFTFLGFEMTFVLYPFLQNKNRAAFGVIAGNTLALLVYLLMDITCLVFYSPDEILQYNEPVISLLKVVEFPFVERFEIVFLALYLLLIALTWIPFTYCSIYSTSWMLGKPDHRPHLFVFLLLLVVSYVFYQPTFRANDKMIEWMGKFGLGFAIVFPFVLWLLVAAIDRYRRTKTG</sequence>
<evidence type="ECO:0000256" key="5">
    <source>
        <dbReference type="ARBA" id="ARBA00022692"/>
    </source>
</evidence>
<comment type="similarity">
    <text evidence="2">Belongs to the amino acid-polyamine-organocation (APC) superfamily. Spore germination protein (SGP) (TC 2.A.3.9) family.</text>
</comment>
<dbReference type="PANTHER" id="PTHR34975">
    <property type="entry name" value="SPORE GERMINATION PROTEIN A2"/>
    <property type="match status" value="1"/>
</dbReference>
<evidence type="ECO:0000256" key="1">
    <source>
        <dbReference type="ARBA" id="ARBA00004141"/>
    </source>
</evidence>
<dbReference type="InterPro" id="IPR004761">
    <property type="entry name" value="Spore_GerAB"/>
</dbReference>
<keyword evidence="4" id="KW-0309">Germination</keyword>
<evidence type="ECO:0000313" key="9">
    <source>
        <dbReference type="EMBL" id="KZE75910.1"/>
    </source>
</evidence>
<name>A0A163W619_9BACL</name>
<feature type="transmembrane region" description="Helical" evidence="8">
    <location>
        <begin position="115"/>
        <end position="134"/>
    </location>
</feature>
<dbReference type="GO" id="GO:0009847">
    <property type="term" value="P:spore germination"/>
    <property type="evidence" value="ECO:0007669"/>
    <property type="project" value="InterPro"/>
</dbReference>
<keyword evidence="6 8" id="KW-1133">Transmembrane helix</keyword>
<feature type="transmembrane region" description="Helical" evidence="8">
    <location>
        <begin position="83"/>
        <end position="103"/>
    </location>
</feature>
<dbReference type="eggNOG" id="COG0814">
    <property type="taxonomic scope" value="Bacteria"/>
</dbReference>
<keyword evidence="7 8" id="KW-0472">Membrane</keyword>
<feature type="transmembrane region" description="Helical" evidence="8">
    <location>
        <begin position="146"/>
        <end position="165"/>
    </location>
</feature>
<gene>
    <name evidence="9" type="ORF">AV654_25995</name>
</gene>
<feature type="transmembrane region" description="Helical" evidence="8">
    <location>
        <begin position="12"/>
        <end position="31"/>
    </location>
</feature>
<evidence type="ECO:0000256" key="8">
    <source>
        <dbReference type="SAM" id="Phobius"/>
    </source>
</evidence>
<dbReference type="AlphaFoldDB" id="A0A163W619"/>
<dbReference type="RefSeq" id="WP_063184694.1">
    <property type="nucleotide sequence ID" value="NZ_LQRA01000070.1"/>
</dbReference>
<feature type="transmembrane region" description="Helical" evidence="8">
    <location>
        <begin position="43"/>
        <end position="62"/>
    </location>
</feature>
<dbReference type="Gene3D" id="1.20.1740.10">
    <property type="entry name" value="Amino acid/polyamine transporter I"/>
    <property type="match status" value="1"/>
</dbReference>
<comment type="subcellular location">
    <subcellularLocation>
        <location evidence="1">Membrane</location>
        <topology evidence="1">Multi-pass membrane protein</topology>
    </subcellularLocation>
</comment>
<evidence type="ECO:0000256" key="7">
    <source>
        <dbReference type="ARBA" id="ARBA00023136"/>
    </source>
</evidence>
<feature type="transmembrane region" description="Helical" evidence="8">
    <location>
        <begin position="334"/>
        <end position="357"/>
    </location>
</feature>
<accession>A0A163W619</accession>
<organism evidence="9 10">
    <name type="scientific">Paenibacillus elgii</name>
    <dbReference type="NCBI Taxonomy" id="189691"/>
    <lineage>
        <taxon>Bacteria</taxon>
        <taxon>Bacillati</taxon>
        <taxon>Bacillota</taxon>
        <taxon>Bacilli</taxon>
        <taxon>Bacillales</taxon>
        <taxon>Paenibacillaceae</taxon>
        <taxon>Paenibacillus</taxon>
    </lineage>
</organism>
<dbReference type="STRING" id="1007103.GCA_000213315_03566"/>
<feature type="transmembrane region" description="Helical" evidence="8">
    <location>
        <begin position="191"/>
        <end position="208"/>
    </location>
</feature>
<evidence type="ECO:0000256" key="2">
    <source>
        <dbReference type="ARBA" id="ARBA00007998"/>
    </source>
</evidence>
<keyword evidence="3" id="KW-0813">Transport</keyword>
<dbReference type="Proteomes" id="UP000076563">
    <property type="component" value="Unassembled WGS sequence"/>
</dbReference>
<dbReference type="NCBIfam" id="TIGR00912">
    <property type="entry name" value="2A0309"/>
    <property type="match status" value="1"/>
</dbReference>
<feature type="transmembrane region" description="Helical" evidence="8">
    <location>
        <begin position="269"/>
        <end position="293"/>
    </location>
</feature>
<protein>
    <submittedName>
        <fullName evidence="9">Spore gernimation protein</fullName>
    </submittedName>
</protein>
<evidence type="ECO:0000256" key="3">
    <source>
        <dbReference type="ARBA" id="ARBA00022448"/>
    </source>
</evidence>
<dbReference type="OrthoDB" id="2380120at2"/>
<proteinExistence type="inferred from homology"/>
<evidence type="ECO:0000256" key="4">
    <source>
        <dbReference type="ARBA" id="ARBA00022544"/>
    </source>
</evidence>
<feature type="transmembrane region" description="Helical" evidence="8">
    <location>
        <begin position="215"/>
        <end position="240"/>
    </location>
</feature>
<dbReference type="EMBL" id="LQRA01000070">
    <property type="protein sequence ID" value="KZE75910.1"/>
    <property type="molecule type" value="Genomic_DNA"/>
</dbReference>
<feature type="transmembrane region" description="Helical" evidence="8">
    <location>
        <begin position="305"/>
        <end position="322"/>
    </location>
</feature>
<evidence type="ECO:0000256" key="6">
    <source>
        <dbReference type="ARBA" id="ARBA00022989"/>
    </source>
</evidence>
<dbReference type="PANTHER" id="PTHR34975:SF2">
    <property type="entry name" value="SPORE GERMINATION PROTEIN A2"/>
    <property type="match status" value="1"/>
</dbReference>
<keyword evidence="10" id="KW-1185">Reference proteome</keyword>